<dbReference type="InterPro" id="IPR018289">
    <property type="entry name" value="MULE_transposase_dom"/>
</dbReference>
<name>A0ABM4BMU3_HYDVU</name>
<dbReference type="Proteomes" id="UP001652625">
    <property type="component" value="Chromosome 03"/>
</dbReference>
<sequence length="181" mass="20907">MIVPVLHVLMTGRKEGLNLRVFKKFCELSPTLVPQTVMADYETAIGNSAKSVFPNIRVTGCRFHYAQAVLKKIKAIGLQAEYTGNNDPIIRKWCHKFFSMCLLPPNLVRPEVDKLKAEANHHSDIAVKEKMKKFVQYYERYWMLQKCPEMFSVHSLRHRTNNVSKSLHSKMNRSMTAHPGF</sequence>
<accession>A0ABM4BMU3</accession>
<protein>
    <submittedName>
        <fullName evidence="3">Uncharacterized protein LOC136078538</fullName>
    </submittedName>
</protein>
<keyword evidence="2" id="KW-1185">Reference proteome</keyword>
<evidence type="ECO:0000259" key="1">
    <source>
        <dbReference type="Pfam" id="PF10551"/>
    </source>
</evidence>
<gene>
    <name evidence="3" type="primary">LOC136078538</name>
</gene>
<proteinExistence type="predicted"/>
<reference evidence="3" key="1">
    <citation type="submission" date="2025-08" db="UniProtKB">
        <authorList>
            <consortium name="RefSeq"/>
        </authorList>
    </citation>
    <scope>IDENTIFICATION</scope>
</reference>
<dbReference type="GeneID" id="136078538"/>
<dbReference type="Pfam" id="PF10551">
    <property type="entry name" value="MULE"/>
    <property type="match status" value="1"/>
</dbReference>
<dbReference type="RefSeq" id="XP_065650388.1">
    <property type="nucleotide sequence ID" value="XM_065794316.1"/>
</dbReference>
<evidence type="ECO:0000313" key="2">
    <source>
        <dbReference type="Proteomes" id="UP001652625"/>
    </source>
</evidence>
<organism evidence="2 3">
    <name type="scientific">Hydra vulgaris</name>
    <name type="common">Hydra</name>
    <name type="synonym">Hydra attenuata</name>
    <dbReference type="NCBI Taxonomy" id="6087"/>
    <lineage>
        <taxon>Eukaryota</taxon>
        <taxon>Metazoa</taxon>
        <taxon>Cnidaria</taxon>
        <taxon>Hydrozoa</taxon>
        <taxon>Hydroidolina</taxon>
        <taxon>Anthoathecata</taxon>
        <taxon>Aplanulata</taxon>
        <taxon>Hydridae</taxon>
        <taxon>Hydra</taxon>
    </lineage>
</organism>
<evidence type="ECO:0000313" key="3">
    <source>
        <dbReference type="RefSeq" id="XP_065650388.1"/>
    </source>
</evidence>
<feature type="domain" description="MULE transposase" evidence="1">
    <location>
        <begin position="2"/>
        <end position="66"/>
    </location>
</feature>